<dbReference type="InterPro" id="IPR015349">
    <property type="entry name" value="OCT_dom"/>
</dbReference>
<dbReference type="NCBIfam" id="TIGR03595">
    <property type="entry name" value="Obg_CgtA_exten"/>
    <property type="match status" value="1"/>
</dbReference>
<dbReference type="Gene3D" id="3.40.50.300">
    <property type="entry name" value="P-loop containing nucleotide triphosphate hydrolases"/>
    <property type="match status" value="1"/>
</dbReference>
<comment type="subcellular location">
    <subcellularLocation>
        <location evidence="9">Cytoplasm</location>
    </subcellularLocation>
</comment>
<dbReference type="Proteomes" id="UP000823913">
    <property type="component" value="Unassembled WGS sequence"/>
</dbReference>
<dbReference type="InterPro" id="IPR014100">
    <property type="entry name" value="GTP-bd_Obg/CgtA"/>
</dbReference>
<feature type="binding site" evidence="9">
    <location>
        <begin position="314"/>
        <end position="316"/>
    </location>
    <ligand>
        <name>GTP</name>
        <dbReference type="ChEBI" id="CHEBI:37565"/>
    </ligand>
</feature>
<dbReference type="GO" id="GO:0003924">
    <property type="term" value="F:GTPase activity"/>
    <property type="evidence" value="ECO:0007669"/>
    <property type="project" value="UniProtKB-UniRule"/>
</dbReference>
<dbReference type="InterPro" id="IPR006169">
    <property type="entry name" value="GTP1_OBG_dom"/>
</dbReference>
<accession>A0A9D1E4X6</accession>
<dbReference type="InterPro" id="IPR027417">
    <property type="entry name" value="P-loop_NTPase"/>
</dbReference>
<dbReference type="InterPro" id="IPR036726">
    <property type="entry name" value="GTP1_OBG_dom_sf"/>
</dbReference>
<dbReference type="Pfam" id="PF01926">
    <property type="entry name" value="MMR_HSR1"/>
    <property type="match status" value="1"/>
</dbReference>
<evidence type="ECO:0000256" key="9">
    <source>
        <dbReference type="HAMAP-Rule" id="MF_01454"/>
    </source>
</evidence>
<dbReference type="AlphaFoldDB" id="A0A9D1E4X6"/>
<feature type="domain" description="OCT" evidence="11">
    <location>
        <begin position="349"/>
        <end position="427"/>
    </location>
</feature>
<evidence type="ECO:0000256" key="7">
    <source>
        <dbReference type="ARBA" id="ARBA00022842"/>
    </source>
</evidence>
<dbReference type="GO" id="GO:0005525">
    <property type="term" value="F:GTP binding"/>
    <property type="evidence" value="ECO:0007669"/>
    <property type="project" value="UniProtKB-UniRule"/>
</dbReference>
<comment type="function">
    <text evidence="9">An essential GTPase which binds GTP, GDP and possibly (p)ppGpp with moderate affinity, with high nucleotide exchange rates and a fairly low GTP hydrolysis rate. Plays a role in control of the cell cycle, stress response, ribosome biogenesis and in those bacteria that undergo differentiation, in morphogenesis control.</text>
</comment>
<dbReference type="NCBIfam" id="NF008954">
    <property type="entry name" value="PRK12296.1"/>
    <property type="match status" value="1"/>
</dbReference>
<feature type="binding site" evidence="9">
    <location>
        <position position="197"/>
    </location>
    <ligand>
        <name>Mg(2+)</name>
        <dbReference type="ChEBI" id="CHEBI:18420"/>
    </ligand>
</feature>
<dbReference type="HAMAP" id="MF_01454">
    <property type="entry name" value="GTPase_Obg"/>
    <property type="match status" value="1"/>
</dbReference>
<dbReference type="PROSITE" id="PS51710">
    <property type="entry name" value="G_OBG"/>
    <property type="match status" value="1"/>
</dbReference>
<dbReference type="NCBIfam" id="NF008956">
    <property type="entry name" value="PRK12299.1"/>
    <property type="match status" value="1"/>
</dbReference>
<name>A0A9D1E4X6_9FIRM</name>
<comment type="caution">
    <text evidence="13">The sequence shown here is derived from an EMBL/GenBank/DDBJ whole genome shotgun (WGS) entry which is preliminary data.</text>
</comment>
<dbReference type="Gene3D" id="3.30.300.350">
    <property type="entry name" value="GTP-binding protein OBG, C-terminal domain"/>
    <property type="match status" value="1"/>
</dbReference>
<feature type="binding site" evidence="9">
    <location>
        <begin position="216"/>
        <end position="219"/>
    </location>
    <ligand>
        <name>GTP</name>
        <dbReference type="ChEBI" id="CHEBI:37565"/>
    </ligand>
</feature>
<organism evidence="13 14">
    <name type="scientific">Candidatus Coproplasma avicola</name>
    <dbReference type="NCBI Taxonomy" id="2840744"/>
    <lineage>
        <taxon>Bacteria</taxon>
        <taxon>Bacillati</taxon>
        <taxon>Bacillota</taxon>
        <taxon>Clostridia</taxon>
        <taxon>Eubacteriales</taxon>
        <taxon>Candidatus Coproplasma</taxon>
    </lineage>
</organism>
<dbReference type="PRINTS" id="PR00326">
    <property type="entry name" value="GTP1OBG"/>
</dbReference>
<dbReference type="Gene3D" id="2.70.210.12">
    <property type="entry name" value="GTP1/OBG domain"/>
    <property type="match status" value="1"/>
</dbReference>
<dbReference type="NCBIfam" id="TIGR02729">
    <property type="entry name" value="Obg_CgtA"/>
    <property type="match status" value="1"/>
</dbReference>
<dbReference type="PROSITE" id="PS51883">
    <property type="entry name" value="OBG"/>
    <property type="match status" value="1"/>
</dbReference>
<dbReference type="InterPro" id="IPR006073">
    <property type="entry name" value="GTP-bd"/>
</dbReference>
<keyword evidence="7 9" id="KW-0460">Magnesium</keyword>
<keyword evidence="6 9" id="KW-0378">Hydrolase</keyword>
<dbReference type="EC" id="3.6.5.-" evidence="9"/>
<reference evidence="13" key="1">
    <citation type="submission" date="2020-10" db="EMBL/GenBank/DDBJ databases">
        <authorList>
            <person name="Gilroy R."/>
        </authorList>
    </citation>
    <scope>NUCLEOTIDE SEQUENCE</scope>
    <source>
        <strain evidence="13">ChiW16-3235</strain>
    </source>
</reference>
<dbReference type="PROSITE" id="PS00905">
    <property type="entry name" value="GTP1_OBG"/>
    <property type="match status" value="1"/>
</dbReference>
<dbReference type="SUPFAM" id="SSF52540">
    <property type="entry name" value="P-loop containing nucleoside triphosphate hydrolases"/>
    <property type="match status" value="1"/>
</dbReference>
<evidence type="ECO:0000256" key="5">
    <source>
        <dbReference type="ARBA" id="ARBA00022741"/>
    </source>
</evidence>
<feature type="domain" description="OBG-type G" evidence="10">
    <location>
        <begin position="164"/>
        <end position="333"/>
    </location>
</feature>
<keyword evidence="4 9" id="KW-0479">Metal-binding</keyword>
<keyword evidence="5 9" id="KW-0547">Nucleotide-binding</keyword>
<dbReference type="NCBIfam" id="NF008955">
    <property type="entry name" value="PRK12297.1"/>
    <property type="match status" value="1"/>
</dbReference>
<dbReference type="InterPro" id="IPR036346">
    <property type="entry name" value="GTP-bd_prot_GTP1/OBG_C_sf"/>
</dbReference>
<keyword evidence="8 9" id="KW-0342">GTP-binding</keyword>
<evidence type="ECO:0000259" key="11">
    <source>
        <dbReference type="PROSITE" id="PS51881"/>
    </source>
</evidence>
<dbReference type="PANTHER" id="PTHR11702:SF31">
    <property type="entry name" value="MITOCHONDRIAL RIBOSOME-ASSOCIATED GTPASE 2"/>
    <property type="match status" value="1"/>
</dbReference>
<keyword evidence="3 9" id="KW-0963">Cytoplasm</keyword>
<evidence type="ECO:0000256" key="8">
    <source>
        <dbReference type="ARBA" id="ARBA00023134"/>
    </source>
</evidence>
<reference evidence="13" key="2">
    <citation type="journal article" date="2021" name="PeerJ">
        <title>Extensive microbial diversity within the chicken gut microbiome revealed by metagenomics and culture.</title>
        <authorList>
            <person name="Gilroy R."/>
            <person name="Ravi A."/>
            <person name="Getino M."/>
            <person name="Pursley I."/>
            <person name="Horton D.L."/>
            <person name="Alikhan N.F."/>
            <person name="Baker D."/>
            <person name="Gharbi K."/>
            <person name="Hall N."/>
            <person name="Watson M."/>
            <person name="Adriaenssens E.M."/>
            <person name="Foster-Nyarko E."/>
            <person name="Jarju S."/>
            <person name="Secka A."/>
            <person name="Antonio M."/>
            <person name="Oren A."/>
            <person name="Chaudhuri R.R."/>
            <person name="La Ragione R."/>
            <person name="Hildebrand F."/>
            <person name="Pallen M.J."/>
        </authorList>
    </citation>
    <scope>NUCLEOTIDE SEQUENCE</scope>
    <source>
        <strain evidence="13">ChiW16-3235</strain>
    </source>
</reference>
<dbReference type="InterPro" id="IPR045086">
    <property type="entry name" value="OBG_GTPase"/>
</dbReference>
<comment type="similarity">
    <text evidence="2 9">Belongs to the TRAFAC class OBG-HflX-like GTPase superfamily. OBG GTPase family.</text>
</comment>
<dbReference type="InterPro" id="IPR031167">
    <property type="entry name" value="G_OBG"/>
</dbReference>
<dbReference type="CDD" id="cd01898">
    <property type="entry name" value="Obg"/>
    <property type="match status" value="1"/>
</dbReference>
<dbReference type="PANTHER" id="PTHR11702">
    <property type="entry name" value="DEVELOPMENTALLY REGULATED GTP-BINDING PROTEIN-RELATED"/>
    <property type="match status" value="1"/>
</dbReference>
<dbReference type="SUPFAM" id="SSF102741">
    <property type="entry name" value="Obg GTP-binding protein C-terminal domain"/>
    <property type="match status" value="1"/>
</dbReference>
<evidence type="ECO:0000313" key="13">
    <source>
        <dbReference type="EMBL" id="HIR66438.1"/>
    </source>
</evidence>
<evidence type="ECO:0000256" key="2">
    <source>
        <dbReference type="ARBA" id="ARBA00007699"/>
    </source>
</evidence>
<protein>
    <recommendedName>
        <fullName evidence="9">GTPase Obg</fullName>
        <ecNumber evidence="9">3.6.5.-</ecNumber>
    </recommendedName>
    <alternativeName>
        <fullName evidence="9">GTP-binding protein Obg</fullName>
    </alternativeName>
</protein>
<dbReference type="SUPFAM" id="SSF82051">
    <property type="entry name" value="Obg GTP-binding protein N-terminal domain"/>
    <property type="match status" value="1"/>
</dbReference>
<gene>
    <name evidence="13" type="primary">obgE</name>
    <name evidence="9" type="synonym">obg</name>
    <name evidence="13" type="ORF">IAB94_00140</name>
</gene>
<evidence type="ECO:0000313" key="14">
    <source>
        <dbReference type="Proteomes" id="UP000823913"/>
    </source>
</evidence>
<dbReference type="Pfam" id="PF01018">
    <property type="entry name" value="GTP1_OBG"/>
    <property type="match status" value="1"/>
</dbReference>
<dbReference type="GO" id="GO:0000287">
    <property type="term" value="F:magnesium ion binding"/>
    <property type="evidence" value="ECO:0007669"/>
    <property type="project" value="InterPro"/>
</dbReference>
<feature type="binding site" evidence="9">
    <location>
        <begin position="170"/>
        <end position="177"/>
    </location>
    <ligand>
        <name>GTP</name>
        <dbReference type="ChEBI" id="CHEBI:37565"/>
    </ligand>
</feature>
<evidence type="ECO:0000256" key="4">
    <source>
        <dbReference type="ARBA" id="ARBA00022723"/>
    </source>
</evidence>
<evidence type="ECO:0000259" key="10">
    <source>
        <dbReference type="PROSITE" id="PS51710"/>
    </source>
</evidence>
<dbReference type="GO" id="GO:0005737">
    <property type="term" value="C:cytoplasm"/>
    <property type="evidence" value="ECO:0007669"/>
    <property type="project" value="UniProtKB-SubCell"/>
</dbReference>
<evidence type="ECO:0000256" key="6">
    <source>
        <dbReference type="ARBA" id="ARBA00022801"/>
    </source>
</evidence>
<dbReference type="GO" id="GO:0042254">
    <property type="term" value="P:ribosome biogenesis"/>
    <property type="evidence" value="ECO:0007669"/>
    <property type="project" value="UniProtKB-UniRule"/>
</dbReference>
<sequence>MIDKSVFTDRVRITIKSGDGGDGMNSFKSFKGKPACGPDGGDGGKGGDVYLLADRSMNDLLSFRFTNKYVAGNGERGGTNRCSGKGGADIVIKVPVGTIVRDYETKTIICDMFRDGDKKLLAEGGRGGKGNVRFTTARRHAPNFAQKGEKTEEHIVLLELKVIADVGIIGFPNVGKSTLLSKISAARPKIANYHFTTLSPNLGVVKYYENSFVAADIPGLIEGASQGAGLGHDFLKHIERTRMLLHVVDVSGIEGRDPVEDFKKINAELKGYSHKLAELPQVIALNKCDIFGAEENVKAFKKAYGKKYKIYCISAIDGGGTEELIAGIFDVLKELPPVQPVEADESFTYRRSGDLDFEIYVDDDGAYVVVGSLVDMLCRNVSLNDPDSMAYFQKILREKGVIAKLNAMGIKEKDTVVVGDVEFEFVN</sequence>
<dbReference type="FunFam" id="2.70.210.12:FF:000001">
    <property type="entry name" value="GTPase Obg"/>
    <property type="match status" value="1"/>
</dbReference>
<feature type="binding site" evidence="9">
    <location>
        <begin position="286"/>
        <end position="289"/>
    </location>
    <ligand>
        <name>GTP</name>
        <dbReference type="ChEBI" id="CHEBI:37565"/>
    </ligand>
</feature>
<dbReference type="EMBL" id="DVHK01000002">
    <property type="protein sequence ID" value="HIR66438.1"/>
    <property type="molecule type" value="Genomic_DNA"/>
</dbReference>
<dbReference type="PROSITE" id="PS51881">
    <property type="entry name" value="OCT"/>
    <property type="match status" value="1"/>
</dbReference>
<evidence type="ECO:0000256" key="1">
    <source>
        <dbReference type="ARBA" id="ARBA00001946"/>
    </source>
</evidence>
<dbReference type="InterPro" id="IPR006074">
    <property type="entry name" value="GTP1-OBG_CS"/>
</dbReference>
<comment type="cofactor">
    <cofactor evidence="1 9">
        <name>Mg(2+)</name>
        <dbReference type="ChEBI" id="CHEBI:18420"/>
    </cofactor>
</comment>
<feature type="domain" description="Obg" evidence="12">
    <location>
        <begin position="5"/>
        <end position="163"/>
    </location>
</feature>
<evidence type="ECO:0000256" key="3">
    <source>
        <dbReference type="ARBA" id="ARBA00022490"/>
    </source>
</evidence>
<feature type="binding site" evidence="9">
    <location>
        <begin position="195"/>
        <end position="199"/>
    </location>
    <ligand>
        <name>GTP</name>
        <dbReference type="ChEBI" id="CHEBI:37565"/>
    </ligand>
</feature>
<evidence type="ECO:0000259" key="12">
    <source>
        <dbReference type="PROSITE" id="PS51883"/>
    </source>
</evidence>
<feature type="binding site" evidence="9">
    <location>
        <position position="177"/>
    </location>
    <ligand>
        <name>Mg(2+)</name>
        <dbReference type="ChEBI" id="CHEBI:18420"/>
    </ligand>
</feature>
<proteinExistence type="inferred from homology"/>
<comment type="subunit">
    <text evidence="9">Monomer.</text>
</comment>
<dbReference type="Pfam" id="PF09269">
    <property type="entry name" value="DUF1967"/>
    <property type="match status" value="1"/>
</dbReference>